<dbReference type="InterPro" id="IPR031168">
    <property type="entry name" value="G_TrmE"/>
</dbReference>
<dbReference type="SUPFAM" id="SSF52540">
    <property type="entry name" value="P-loop containing nucleoside triphosphate hydrolases"/>
    <property type="match status" value="1"/>
</dbReference>
<dbReference type="PRINTS" id="PR00326">
    <property type="entry name" value="GTP1OBG"/>
</dbReference>
<dbReference type="GO" id="GO:0005829">
    <property type="term" value="C:cytosol"/>
    <property type="evidence" value="ECO:0007669"/>
    <property type="project" value="TreeGrafter"/>
</dbReference>
<feature type="binding site" evidence="10">
    <location>
        <position position="252"/>
    </location>
    <ligand>
        <name>K(+)</name>
        <dbReference type="ChEBI" id="CHEBI:29103"/>
    </ligand>
</feature>
<feature type="binding site" evidence="10">
    <location>
        <position position="86"/>
    </location>
    <ligand>
        <name>(6S)-5-formyl-5,6,7,8-tetrahydrofolate</name>
        <dbReference type="ChEBI" id="CHEBI:57457"/>
    </ligand>
</feature>
<keyword evidence="6 10" id="KW-0378">Hydrolase</keyword>
<comment type="subcellular location">
    <subcellularLocation>
        <location evidence="10">Cytoplasm</location>
    </subcellularLocation>
</comment>
<dbReference type="Pfam" id="PF12631">
    <property type="entry name" value="MnmE_helical"/>
    <property type="match status" value="1"/>
</dbReference>
<accession>A0A1I6LMC8</accession>
<dbReference type="CDD" id="cd04164">
    <property type="entry name" value="trmE"/>
    <property type="match status" value="1"/>
</dbReference>
<dbReference type="GO" id="GO:0005525">
    <property type="term" value="F:GTP binding"/>
    <property type="evidence" value="ECO:0007669"/>
    <property type="project" value="UniProtKB-UniRule"/>
</dbReference>
<dbReference type="EMBL" id="FOYZ01000018">
    <property type="protein sequence ID" value="SFS04717.1"/>
    <property type="molecule type" value="Genomic_DNA"/>
</dbReference>
<keyword evidence="9 10" id="KW-0342">GTP-binding</keyword>
<dbReference type="PANTHER" id="PTHR42714">
    <property type="entry name" value="TRNA MODIFICATION GTPASE GTPBP3"/>
    <property type="match status" value="1"/>
</dbReference>
<dbReference type="PROSITE" id="PS51709">
    <property type="entry name" value="G_TRME"/>
    <property type="match status" value="1"/>
</dbReference>
<dbReference type="Gene3D" id="3.40.50.300">
    <property type="entry name" value="P-loop containing nucleotide triphosphate hydrolases"/>
    <property type="match status" value="1"/>
</dbReference>
<dbReference type="InterPro" id="IPR006073">
    <property type="entry name" value="GTP-bd"/>
</dbReference>
<dbReference type="FunFam" id="3.40.50.300:FF:000494">
    <property type="entry name" value="tRNA modification GTPase MnmE"/>
    <property type="match status" value="1"/>
</dbReference>
<keyword evidence="2 10" id="KW-0963">Cytoplasm</keyword>
<evidence type="ECO:0000259" key="12">
    <source>
        <dbReference type="PROSITE" id="PS51709"/>
    </source>
</evidence>
<feature type="domain" description="TrmE-type G" evidence="12">
    <location>
        <begin position="221"/>
        <end position="380"/>
    </location>
</feature>
<evidence type="ECO:0000313" key="14">
    <source>
        <dbReference type="Proteomes" id="UP000199659"/>
    </source>
</evidence>
<feature type="binding site" evidence="10">
    <location>
        <position position="22"/>
    </location>
    <ligand>
        <name>(6S)-5-formyl-5,6,7,8-tetrahydrofolate</name>
        <dbReference type="ChEBI" id="CHEBI:57457"/>
    </ligand>
</feature>
<dbReference type="InterPro" id="IPR027266">
    <property type="entry name" value="TrmE/GcvT-like"/>
</dbReference>
<dbReference type="GO" id="GO:0002098">
    <property type="term" value="P:tRNA wobble uridine modification"/>
    <property type="evidence" value="ECO:0007669"/>
    <property type="project" value="TreeGrafter"/>
</dbReference>
<feature type="binding site" evidence="10">
    <location>
        <position position="250"/>
    </location>
    <ligand>
        <name>K(+)</name>
        <dbReference type="ChEBI" id="CHEBI:29103"/>
    </ligand>
</feature>
<dbReference type="GO" id="GO:0003924">
    <property type="term" value="F:GTPase activity"/>
    <property type="evidence" value="ECO:0007669"/>
    <property type="project" value="UniProtKB-UniRule"/>
</dbReference>
<dbReference type="GO" id="GO:0030488">
    <property type="term" value="P:tRNA methylation"/>
    <property type="evidence" value="ECO:0007669"/>
    <property type="project" value="TreeGrafter"/>
</dbReference>
<evidence type="ECO:0000256" key="4">
    <source>
        <dbReference type="ARBA" id="ARBA00022723"/>
    </source>
</evidence>
<dbReference type="STRING" id="37658.SAMN05661086_03420"/>
<feature type="binding site" evidence="10">
    <location>
        <position position="125"/>
    </location>
    <ligand>
        <name>(6S)-5-formyl-5,6,7,8-tetrahydrofolate</name>
        <dbReference type="ChEBI" id="CHEBI:57457"/>
    </ligand>
</feature>
<feature type="binding site" evidence="10">
    <location>
        <begin position="250"/>
        <end position="256"/>
    </location>
    <ligand>
        <name>GTP</name>
        <dbReference type="ChEBI" id="CHEBI:37565"/>
    </ligand>
</feature>
<comment type="function">
    <text evidence="10">Exhibits a very high intrinsic GTPase hydrolysis rate. Involved in the addition of a carboxymethylaminomethyl (cmnm) group at the wobble position (U34) of certain tRNAs, forming tRNA-cmnm(5)s(2)U34.</text>
</comment>
<evidence type="ECO:0000256" key="1">
    <source>
        <dbReference type="ARBA" id="ARBA00011043"/>
    </source>
</evidence>
<organism evidence="13 14">
    <name type="scientific">Anaeromicropila populeti</name>
    <dbReference type="NCBI Taxonomy" id="37658"/>
    <lineage>
        <taxon>Bacteria</taxon>
        <taxon>Bacillati</taxon>
        <taxon>Bacillota</taxon>
        <taxon>Clostridia</taxon>
        <taxon>Lachnospirales</taxon>
        <taxon>Lachnospiraceae</taxon>
        <taxon>Anaeromicropila</taxon>
    </lineage>
</organism>
<dbReference type="InterPro" id="IPR004520">
    <property type="entry name" value="GTPase_MnmE"/>
</dbReference>
<dbReference type="InterPro" id="IPR027368">
    <property type="entry name" value="MnmE_dom2"/>
</dbReference>
<comment type="subunit">
    <text evidence="10">Homodimer. Heterotetramer of two MnmE and two MnmG subunits.</text>
</comment>
<dbReference type="AlphaFoldDB" id="A0A1I6LMC8"/>
<dbReference type="OrthoDB" id="9805918at2"/>
<dbReference type="NCBIfam" id="NF003661">
    <property type="entry name" value="PRK05291.1-3"/>
    <property type="match status" value="1"/>
</dbReference>
<feature type="binding site" evidence="10">
    <location>
        <begin position="231"/>
        <end position="236"/>
    </location>
    <ligand>
        <name>GTP</name>
        <dbReference type="ChEBI" id="CHEBI:37565"/>
    </ligand>
</feature>
<feature type="binding site" evidence="10">
    <location>
        <position position="231"/>
    </location>
    <ligand>
        <name>K(+)</name>
        <dbReference type="ChEBI" id="CHEBI:29103"/>
    </ligand>
</feature>
<protein>
    <recommendedName>
        <fullName evidence="10">tRNA modification GTPase MnmE</fullName>
        <ecNumber evidence="10">3.6.-.-</ecNumber>
    </recommendedName>
</protein>
<dbReference type="EC" id="3.6.-.-" evidence="10"/>
<evidence type="ECO:0000256" key="10">
    <source>
        <dbReference type="HAMAP-Rule" id="MF_00379"/>
    </source>
</evidence>
<dbReference type="NCBIfam" id="TIGR00231">
    <property type="entry name" value="small_GTP"/>
    <property type="match status" value="1"/>
</dbReference>
<dbReference type="Proteomes" id="UP000199659">
    <property type="component" value="Unassembled WGS sequence"/>
</dbReference>
<dbReference type="InterPro" id="IPR005225">
    <property type="entry name" value="Small_GTP-bd"/>
</dbReference>
<dbReference type="InterPro" id="IPR018948">
    <property type="entry name" value="GTP-bd_TrmE_N"/>
</dbReference>
<evidence type="ECO:0000256" key="11">
    <source>
        <dbReference type="RuleBase" id="RU003313"/>
    </source>
</evidence>
<keyword evidence="7 10" id="KW-0460">Magnesium</keyword>
<dbReference type="Gene3D" id="1.20.120.430">
    <property type="entry name" value="tRNA modification GTPase MnmE domain 2"/>
    <property type="match status" value="1"/>
</dbReference>
<keyword evidence="8 10" id="KW-0630">Potassium</keyword>
<dbReference type="SUPFAM" id="SSF116878">
    <property type="entry name" value="TrmE connector domain"/>
    <property type="match status" value="1"/>
</dbReference>
<evidence type="ECO:0000256" key="9">
    <source>
        <dbReference type="ARBA" id="ARBA00023134"/>
    </source>
</evidence>
<dbReference type="HAMAP" id="MF_00379">
    <property type="entry name" value="GTPase_MnmE"/>
    <property type="match status" value="1"/>
</dbReference>
<dbReference type="RefSeq" id="WP_092563621.1">
    <property type="nucleotide sequence ID" value="NZ_FOYZ01000018.1"/>
</dbReference>
<gene>
    <name evidence="10" type="primary">mnmE</name>
    <name evidence="10" type="synonym">trmE</name>
    <name evidence="13" type="ORF">SAMN05661086_03420</name>
</gene>
<dbReference type="PANTHER" id="PTHR42714:SF2">
    <property type="entry name" value="TRNA MODIFICATION GTPASE GTPBP3, MITOCHONDRIAL"/>
    <property type="match status" value="1"/>
</dbReference>
<dbReference type="GO" id="GO:0042802">
    <property type="term" value="F:identical protein binding"/>
    <property type="evidence" value="ECO:0007669"/>
    <property type="project" value="UniProtKB-ARBA"/>
</dbReference>
<sequence length="459" mass="51171">MKTNTIAAIATAVSNSGISIIRISGSKAIEIADNIFVSKRGKNKIADAKSHTILYGYIEEQGVTIDEVIVLIMRAPNSYTCEDVVEIHCHGGILVTKKILESLFKNGAIPAEPGEFTKRAFLNGRIDLSQAEAVMDLIKSKSEYALKSSINQLKGSVYTKISNLRREIIRDIAYIEAALDDPEHIDINGFGNDLYDKTKEYINQLEDLLKSASHGKYMKEGIQTVIVGKPNAGKSSLLNILVGHEKAIVTDIEGTTRDIIEETIQLDGVCLNIIDTAGIRNTENVVEKIGVEKAKSYVESADLVLFVMDASRQLDENDYEIIPLLKNKRSIILLNKIDLDSIMLSKSEIEKITEKDVIEISVKEERGVDLLKTYVKQLFFNGEIEFNDQIFITNERQKNAIRDSVESLKQVLVSIENQMPEDFYSIDLMNAYEKLGEITGESVGEDLVNTIFSEFCMGK</sequence>
<name>A0A1I6LMC8_9FIRM</name>
<evidence type="ECO:0000256" key="5">
    <source>
        <dbReference type="ARBA" id="ARBA00022741"/>
    </source>
</evidence>
<dbReference type="NCBIfam" id="TIGR00450">
    <property type="entry name" value="mnmE_trmE_thdF"/>
    <property type="match status" value="1"/>
</dbReference>
<keyword evidence="4 10" id="KW-0479">Metal-binding</keyword>
<feature type="binding site" evidence="10">
    <location>
        <position position="256"/>
    </location>
    <ligand>
        <name>Mg(2+)</name>
        <dbReference type="ChEBI" id="CHEBI:18420"/>
    </ligand>
</feature>
<dbReference type="GO" id="GO:0046872">
    <property type="term" value="F:metal ion binding"/>
    <property type="evidence" value="ECO:0007669"/>
    <property type="project" value="UniProtKB-KW"/>
</dbReference>
<proteinExistence type="inferred from homology"/>
<dbReference type="Pfam" id="PF10396">
    <property type="entry name" value="TrmE_N"/>
    <property type="match status" value="1"/>
</dbReference>
<feature type="binding site" evidence="10">
    <location>
        <position position="459"/>
    </location>
    <ligand>
        <name>(6S)-5-formyl-5,6,7,8-tetrahydrofolate</name>
        <dbReference type="ChEBI" id="CHEBI:57457"/>
    </ligand>
</feature>
<evidence type="ECO:0000256" key="6">
    <source>
        <dbReference type="ARBA" id="ARBA00022801"/>
    </source>
</evidence>
<evidence type="ECO:0000256" key="2">
    <source>
        <dbReference type="ARBA" id="ARBA00022490"/>
    </source>
</evidence>
<keyword evidence="3 10" id="KW-0819">tRNA processing</keyword>
<evidence type="ECO:0000256" key="8">
    <source>
        <dbReference type="ARBA" id="ARBA00022958"/>
    </source>
</evidence>
<dbReference type="InterPro" id="IPR027417">
    <property type="entry name" value="P-loop_NTPase"/>
</dbReference>
<comment type="cofactor">
    <cofactor evidence="10">
        <name>K(+)</name>
        <dbReference type="ChEBI" id="CHEBI:29103"/>
    </cofactor>
    <text evidence="10">Binds 1 potassium ion per subunit.</text>
</comment>
<keyword evidence="14" id="KW-1185">Reference proteome</keyword>
<evidence type="ECO:0000256" key="7">
    <source>
        <dbReference type="ARBA" id="ARBA00022842"/>
    </source>
</evidence>
<comment type="similarity">
    <text evidence="1 10 11">Belongs to the TRAFAC class TrmE-Era-EngA-EngB-Septin-like GTPase superfamily. TrmE GTPase family.</text>
</comment>
<evidence type="ECO:0000256" key="3">
    <source>
        <dbReference type="ARBA" id="ARBA00022694"/>
    </source>
</evidence>
<dbReference type="FunFam" id="3.30.1360.120:FF:000003">
    <property type="entry name" value="tRNA modification GTPase MnmE"/>
    <property type="match status" value="1"/>
</dbReference>
<feature type="binding site" evidence="10">
    <location>
        <position position="235"/>
    </location>
    <ligand>
        <name>Mg(2+)</name>
        <dbReference type="ChEBI" id="CHEBI:18420"/>
    </ligand>
</feature>
<comment type="caution">
    <text evidence="10">Lacks conserved residue(s) required for the propagation of feature annotation.</text>
</comment>
<dbReference type="Gene3D" id="3.30.1360.120">
    <property type="entry name" value="Probable tRNA modification gtpase trme, domain 1"/>
    <property type="match status" value="1"/>
</dbReference>
<evidence type="ECO:0000313" key="13">
    <source>
        <dbReference type="EMBL" id="SFS04717.1"/>
    </source>
</evidence>
<dbReference type="InterPro" id="IPR025867">
    <property type="entry name" value="MnmE_helical"/>
</dbReference>
<dbReference type="Pfam" id="PF01926">
    <property type="entry name" value="MMR_HSR1"/>
    <property type="match status" value="1"/>
</dbReference>
<reference evidence="13 14" key="1">
    <citation type="submission" date="2016-10" db="EMBL/GenBank/DDBJ databases">
        <authorList>
            <person name="de Groot N.N."/>
        </authorList>
    </citation>
    <scope>NUCLEOTIDE SEQUENCE [LARGE SCALE GENOMIC DNA]</scope>
    <source>
        <strain evidence="13 14">743A</strain>
    </source>
</reference>
<keyword evidence="5 10" id="KW-0547">Nucleotide-binding</keyword>
<feature type="binding site" evidence="10">
    <location>
        <begin position="275"/>
        <end position="278"/>
    </location>
    <ligand>
        <name>GTP</name>
        <dbReference type="ChEBI" id="CHEBI:37565"/>
    </ligand>
</feature>
<feature type="binding site" evidence="10">
    <location>
        <position position="255"/>
    </location>
    <ligand>
        <name>K(+)</name>
        <dbReference type="ChEBI" id="CHEBI:29103"/>
    </ligand>
</feature>
<dbReference type="CDD" id="cd14858">
    <property type="entry name" value="TrmE_N"/>
    <property type="match status" value="1"/>
</dbReference>